<dbReference type="Gene3D" id="3.30.1490.20">
    <property type="entry name" value="ATP-grasp fold, A domain"/>
    <property type="match status" value="1"/>
</dbReference>
<keyword evidence="4" id="KW-1185">Reference proteome</keyword>
<reference evidence="3 4" key="1">
    <citation type="submission" date="2019-11" db="EMBL/GenBank/DDBJ databases">
        <title>Draft Genome Sequences of Six Type Strains of the Genus Massilia.</title>
        <authorList>
            <person name="Miess H."/>
            <person name="Frediansyah A."/>
            <person name="Goeker M."/>
            <person name="Gross H."/>
        </authorList>
    </citation>
    <scope>NUCLEOTIDE SEQUENCE [LARGE SCALE GENOMIC DNA]</scope>
    <source>
        <strain evidence="3 4">DSM 17513</strain>
    </source>
</reference>
<gene>
    <name evidence="3" type="ORF">GJV26_12650</name>
</gene>
<keyword evidence="1" id="KW-0547">Nucleotide-binding</keyword>
<comment type="caution">
    <text evidence="3">The sequence shown here is derived from an EMBL/GenBank/DDBJ whole genome shotgun (WGS) entry which is preliminary data.</text>
</comment>
<proteinExistence type="predicted"/>
<dbReference type="Gene3D" id="3.30.470.20">
    <property type="entry name" value="ATP-grasp fold, B domain"/>
    <property type="match status" value="1"/>
</dbReference>
<dbReference type="Proteomes" id="UP000431684">
    <property type="component" value="Unassembled WGS sequence"/>
</dbReference>
<dbReference type="RefSeq" id="WP_155709118.1">
    <property type="nucleotide sequence ID" value="NZ_BMWU01000011.1"/>
</dbReference>
<accession>A0A6I3X8Z4</accession>
<organism evidence="3 4">
    <name type="scientific">Pseudoduganella dura</name>
    <dbReference type="NCBI Taxonomy" id="321982"/>
    <lineage>
        <taxon>Bacteria</taxon>
        <taxon>Pseudomonadati</taxon>
        <taxon>Pseudomonadota</taxon>
        <taxon>Betaproteobacteria</taxon>
        <taxon>Burkholderiales</taxon>
        <taxon>Oxalobacteraceae</taxon>
        <taxon>Telluria group</taxon>
        <taxon>Pseudoduganella</taxon>
    </lineage>
</organism>
<feature type="domain" description="ATP-grasp" evidence="2">
    <location>
        <begin position="128"/>
        <end position="325"/>
    </location>
</feature>
<dbReference type="GO" id="GO:0016874">
    <property type="term" value="F:ligase activity"/>
    <property type="evidence" value="ECO:0007669"/>
    <property type="project" value="UniProtKB-KW"/>
</dbReference>
<sequence>MTATMAATVSANGPIPAVVLGIDTPIGLAIVRSLGRRGVPVYGIARSVAAPGLSSRHLCEGMLRAEGAPGTLDQLEALGQRLGTACLFAISEGDIALLNQHRDRLSAYRLMFPDARRMDTVLDKQKTYAAAATAGVPVPRTVQPATMADAEEAAPTLRYPVVLKWSEPNQAGILLRRAGLALDKTRYCHDAQELLEYLRQFAPVGRYPMIQEYCAGYGLGQFFLMHDGQVHCEFQHRRLHEWPPEGGVSTLCESVSLEHHAALRERSLALLRSLEWEGIAMVEYRYDPERDEAALMEINGRFWGSLPLACHAGADFPWLAYSLLGTGKAQPQPGYRAGLRCRFMIPETKRLARLLFQPGAVADRKLTFSRAGELAGYLRDFLRPSTRYYLFTWSDPVPFLRDLWHVVRRTG</sequence>
<protein>
    <submittedName>
        <fullName evidence="3">Carboxylate--amine ligase</fullName>
    </submittedName>
</protein>
<evidence type="ECO:0000313" key="4">
    <source>
        <dbReference type="Proteomes" id="UP000431684"/>
    </source>
</evidence>
<keyword evidence="1" id="KW-0067">ATP-binding</keyword>
<dbReference type="AlphaFoldDB" id="A0A6I3X8Z4"/>
<name>A0A6I3X8Z4_9BURK</name>
<keyword evidence="3" id="KW-0436">Ligase</keyword>
<evidence type="ECO:0000256" key="1">
    <source>
        <dbReference type="PROSITE-ProRule" id="PRU00409"/>
    </source>
</evidence>
<dbReference type="EMBL" id="WNWM01000002">
    <property type="protein sequence ID" value="MUI13304.1"/>
    <property type="molecule type" value="Genomic_DNA"/>
</dbReference>
<evidence type="ECO:0000313" key="3">
    <source>
        <dbReference type="EMBL" id="MUI13304.1"/>
    </source>
</evidence>
<dbReference type="GO" id="GO:0005524">
    <property type="term" value="F:ATP binding"/>
    <property type="evidence" value="ECO:0007669"/>
    <property type="project" value="UniProtKB-UniRule"/>
</dbReference>
<dbReference type="InterPro" id="IPR013815">
    <property type="entry name" value="ATP_grasp_subdomain_1"/>
</dbReference>
<dbReference type="OrthoDB" id="5372487at2"/>
<dbReference type="Pfam" id="PF15632">
    <property type="entry name" value="ATPgrasp_Ter"/>
    <property type="match status" value="1"/>
</dbReference>
<evidence type="ECO:0000259" key="2">
    <source>
        <dbReference type="PROSITE" id="PS50975"/>
    </source>
</evidence>
<dbReference type="PROSITE" id="PS50975">
    <property type="entry name" value="ATP_GRASP"/>
    <property type="match status" value="1"/>
</dbReference>
<dbReference type="InterPro" id="IPR011761">
    <property type="entry name" value="ATP-grasp"/>
</dbReference>
<dbReference type="SUPFAM" id="SSF56059">
    <property type="entry name" value="Glutathione synthetase ATP-binding domain-like"/>
    <property type="match status" value="1"/>
</dbReference>
<dbReference type="GO" id="GO:0046872">
    <property type="term" value="F:metal ion binding"/>
    <property type="evidence" value="ECO:0007669"/>
    <property type="project" value="InterPro"/>
</dbReference>